<feature type="domain" description="Enoyl reductase (ER)" evidence="5">
    <location>
        <begin position="82"/>
        <end position="383"/>
    </location>
</feature>
<keyword evidence="3" id="KW-0521">NADP</keyword>
<comment type="caution">
    <text evidence="6">The sequence shown here is derived from an EMBL/GenBank/DDBJ whole genome shotgun (WGS) entry which is preliminary data.</text>
</comment>
<dbReference type="CDD" id="cd08249">
    <property type="entry name" value="enoyl_reductase_like"/>
    <property type="match status" value="1"/>
</dbReference>
<comment type="similarity">
    <text evidence="1">Belongs to the zinc-containing alcohol dehydrogenase family.</text>
</comment>
<evidence type="ECO:0000259" key="5">
    <source>
        <dbReference type="SMART" id="SM00829"/>
    </source>
</evidence>
<dbReference type="EMBL" id="BSYA01000045">
    <property type="protein sequence ID" value="GMG28414.1"/>
    <property type="molecule type" value="Genomic_DNA"/>
</dbReference>
<gene>
    <name evidence="6" type="ORF">Aory04_000484700</name>
</gene>
<protein>
    <submittedName>
        <fullName evidence="6">Unnamed protein product</fullName>
    </submittedName>
</protein>
<reference evidence="6" key="1">
    <citation type="submission" date="2023-04" db="EMBL/GenBank/DDBJ databases">
        <title>Aspergillus oryzae NBRC 4228.</title>
        <authorList>
            <person name="Ichikawa N."/>
            <person name="Sato H."/>
            <person name="Tonouchi N."/>
        </authorList>
    </citation>
    <scope>NUCLEOTIDE SEQUENCE</scope>
    <source>
        <strain evidence="6">NBRC 4228</strain>
    </source>
</reference>
<evidence type="ECO:0000256" key="1">
    <source>
        <dbReference type="ARBA" id="ARBA00008072"/>
    </source>
</evidence>
<dbReference type="InterPro" id="IPR036291">
    <property type="entry name" value="NAD(P)-bd_dom_sf"/>
</dbReference>
<dbReference type="SMART" id="SM00829">
    <property type="entry name" value="PKS_ER"/>
    <property type="match status" value="1"/>
</dbReference>
<dbReference type="SUPFAM" id="SSF50129">
    <property type="entry name" value="GroES-like"/>
    <property type="match status" value="1"/>
</dbReference>
<evidence type="ECO:0000256" key="3">
    <source>
        <dbReference type="ARBA" id="ARBA00022857"/>
    </source>
</evidence>
<dbReference type="Proteomes" id="UP001165205">
    <property type="component" value="Unassembled WGS sequence"/>
</dbReference>
<dbReference type="InterPro" id="IPR047122">
    <property type="entry name" value="Trans-enoyl_RdTase-like"/>
</dbReference>
<accession>A0AAN4YK03</accession>
<name>A0AAN4YK03_ASPOZ</name>
<evidence type="ECO:0000256" key="4">
    <source>
        <dbReference type="ARBA" id="ARBA00023002"/>
    </source>
</evidence>
<evidence type="ECO:0000313" key="6">
    <source>
        <dbReference type="EMBL" id="GMG28414.1"/>
    </source>
</evidence>
<dbReference type="GO" id="GO:0000166">
    <property type="term" value="F:nucleotide binding"/>
    <property type="evidence" value="ECO:0007669"/>
    <property type="project" value="UniProtKB-KW"/>
</dbReference>
<dbReference type="Pfam" id="PF08240">
    <property type="entry name" value="ADH_N"/>
    <property type="match status" value="1"/>
</dbReference>
<keyword evidence="2" id="KW-0547">Nucleotide-binding</keyword>
<organism evidence="6 7">
    <name type="scientific">Aspergillus oryzae</name>
    <name type="common">Yellow koji mold</name>
    <dbReference type="NCBI Taxonomy" id="5062"/>
    <lineage>
        <taxon>Eukaryota</taxon>
        <taxon>Fungi</taxon>
        <taxon>Dikarya</taxon>
        <taxon>Ascomycota</taxon>
        <taxon>Pezizomycotina</taxon>
        <taxon>Eurotiomycetes</taxon>
        <taxon>Eurotiomycetidae</taxon>
        <taxon>Eurotiales</taxon>
        <taxon>Aspergillaceae</taxon>
        <taxon>Aspergillus</taxon>
        <taxon>Aspergillus subgen. Circumdati</taxon>
    </lineage>
</organism>
<dbReference type="SUPFAM" id="SSF51735">
    <property type="entry name" value="NAD(P)-binding Rossmann-fold domains"/>
    <property type="match status" value="1"/>
</dbReference>
<dbReference type="Gene3D" id="3.40.50.720">
    <property type="entry name" value="NAD(P)-binding Rossmann-like Domain"/>
    <property type="match status" value="1"/>
</dbReference>
<dbReference type="AlphaFoldDB" id="A0AAN4YK03"/>
<dbReference type="InterPro" id="IPR011032">
    <property type="entry name" value="GroES-like_sf"/>
</dbReference>
<dbReference type="Gene3D" id="3.90.180.10">
    <property type="entry name" value="Medium-chain alcohol dehydrogenases, catalytic domain"/>
    <property type="match status" value="1"/>
</dbReference>
<dbReference type="GO" id="GO:0016651">
    <property type="term" value="F:oxidoreductase activity, acting on NAD(P)H"/>
    <property type="evidence" value="ECO:0007669"/>
    <property type="project" value="InterPro"/>
</dbReference>
<keyword evidence="4" id="KW-0560">Oxidoreductase</keyword>
<evidence type="ECO:0000313" key="7">
    <source>
        <dbReference type="Proteomes" id="UP001165205"/>
    </source>
</evidence>
<dbReference type="InterPro" id="IPR020843">
    <property type="entry name" value="ER"/>
</dbReference>
<proteinExistence type="inferred from homology"/>
<dbReference type="PANTHER" id="PTHR45348:SF6">
    <property type="entry name" value="TRANS-ENOYL REDUCTASE APDC"/>
    <property type="match status" value="1"/>
</dbReference>
<dbReference type="InterPro" id="IPR013154">
    <property type="entry name" value="ADH-like_N"/>
</dbReference>
<evidence type="ECO:0000256" key="2">
    <source>
        <dbReference type="ARBA" id="ARBA00022741"/>
    </source>
</evidence>
<dbReference type="PANTHER" id="PTHR45348">
    <property type="entry name" value="HYPOTHETICAL OXIDOREDUCTASE (EUROFUNG)"/>
    <property type="match status" value="1"/>
</dbReference>
<sequence length="442" mass="48294">MVAAEDTNYSDSYAPSTSFMKHSRYKLDDSNLLLSSPCAVASCWYSENPATLSPPRPRHTMPASVHFEISATQRAIKIKGPGQASVEKGCPVPACQPEDILVRVVCVALNPVDWKSADLSPSLDATWGTDFSGEVVVVGEACQSRFALGDSVCGAAFGNNPEDATQGAFAEYVAIPGELVYKIPPDMSFEQAATVGTGLATAGLTLYQTLGLSWPDQPVQDAQYVLVYGGGTASGCFMIQLLRLSGYIPVTTCSAKSFDRVKQLGAAEAFDYHSPGCGSEIREYTENSIKYAVDCITNIDSMKCCYTAIGSSGGQYVALDPFPIRGHTRRNVKARWIIGYTIYGRPINWKHPFKRDAQPQDREFAKRWYPVAQRLLDEGKLQLHPLQVETGGLPGVIEGANRSRKHQHEVQQDPACVESKLDLDLSDKLSTFHFSYSRCFSL</sequence>